<protein>
    <submittedName>
        <fullName evidence="4">Uncharacterized protein LOC113791841</fullName>
    </submittedName>
</protein>
<evidence type="ECO:0000313" key="3">
    <source>
        <dbReference type="Proteomes" id="UP000515146"/>
    </source>
</evidence>
<keyword evidence="2" id="KW-0732">Signal</keyword>
<keyword evidence="3" id="KW-1185">Reference proteome</keyword>
<dbReference type="Proteomes" id="UP000515146">
    <property type="component" value="Unplaced"/>
</dbReference>
<gene>
    <name evidence="4" type="primary">LOC113791841</name>
</gene>
<accession>A0A6P6XVP1</accession>
<reference evidence="4" key="1">
    <citation type="submission" date="2025-08" db="UniProtKB">
        <authorList>
            <consortium name="RefSeq"/>
        </authorList>
    </citation>
    <scope>IDENTIFICATION</scope>
    <source>
        <strain evidence="4">Airmid</strain>
    </source>
</reference>
<feature type="signal peptide" evidence="2">
    <location>
        <begin position="1"/>
        <end position="24"/>
    </location>
</feature>
<dbReference type="OrthoDB" id="10380424at2759"/>
<sequence length="321" mass="39005">MSSNGFWLLITLFLSILSHQLTIADEKKEPIVHHESSSILIHFTLDHFRGPLWKMSNLVYLSNDNNSNYQRHFRHWPIRNRIGWKRLWNLDRSSNGLVRLDNNDATMIIRRHYYNKNNFDKNRLHFVISCDINSDQTNRFYSFIQNCSLHQIDTIVIRKLIRPKFNLLLNIFHNTTYRWERTIDYHNYPIMPTKLDDRTSLRLVSVLEENKRMILKCMFKKRCIIKHENQSTYYDFDVVHHNVDDNTDELNSRFQRQLIHDDYDYYEYDDVDDNDDDDDHHRKLNEKYISKYSAYLLLTIISLFTIVLLIMKQILINYDYL</sequence>
<dbReference type="InParanoid" id="A0A6P6XVP1"/>
<organism evidence="3 4">
    <name type="scientific">Dermatophagoides pteronyssinus</name>
    <name type="common">European house dust mite</name>
    <dbReference type="NCBI Taxonomy" id="6956"/>
    <lineage>
        <taxon>Eukaryota</taxon>
        <taxon>Metazoa</taxon>
        <taxon>Ecdysozoa</taxon>
        <taxon>Arthropoda</taxon>
        <taxon>Chelicerata</taxon>
        <taxon>Arachnida</taxon>
        <taxon>Acari</taxon>
        <taxon>Acariformes</taxon>
        <taxon>Sarcoptiformes</taxon>
        <taxon>Astigmata</taxon>
        <taxon>Psoroptidia</taxon>
        <taxon>Analgoidea</taxon>
        <taxon>Pyroglyphidae</taxon>
        <taxon>Dermatophagoidinae</taxon>
        <taxon>Dermatophagoides</taxon>
    </lineage>
</organism>
<evidence type="ECO:0000256" key="2">
    <source>
        <dbReference type="SAM" id="SignalP"/>
    </source>
</evidence>
<name>A0A6P6XVP1_DERPT</name>
<proteinExistence type="predicted"/>
<keyword evidence="1" id="KW-0472">Membrane</keyword>
<keyword evidence="1" id="KW-1133">Transmembrane helix</keyword>
<feature type="transmembrane region" description="Helical" evidence="1">
    <location>
        <begin position="292"/>
        <end position="311"/>
    </location>
</feature>
<dbReference type="RefSeq" id="XP_027197477.1">
    <property type="nucleotide sequence ID" value="XM_027341676.1"/>
</dbReference>
<feature type="chain" id="PRO_5027759624" evidence="2">
    <location>
        <begin position="25"/>
        <end position="321"/>
    </location>
</feature>
<dbReference type="AlphaFoldDB" id="A0A6P6XVP1"/>
<evidence type="ECO:0000256" key="1">
    <source>
        <dbReference type="SAM" id="Phobius"/>
    </source>
</evidence>
<evidence type="ECO:0000313" key="4">
    <source>
        <dbReference type="RefSeq" id="XP_027197477.1"/>
    </source>
</evidence>
<dbReference type="KEGG" id="dpte:113791841"/>
<keyword evidence="1" id="KW-0812">Transmembrane</keyword>